<organism evidence="2 3">
    <name type="scientific">Rhizoctonia solani</name>
    <dbReference type="NCBI Taxonomy" id="456999"/>
    <lineage>
        <taxon>Eukaryota</taxon>
        <taxon>Fungi</taxon>
        <taxon>Dikarya</taxon>
        <taxon>Basidiomycota</taxon>
        <taxon>Agaricomycotina</taxon>
        <taxon>Agaricomycetes</taxon>
        <taxon>Cantharellales</taxon>
        <taxon>Ceratobasidiaceae</taxon>
        <taxon>Rhizoctonia</taxon>
    </lineage>
</organism>
<dbReference type="AlphaFoldDB" id="A0A8H3D4I6"/>
<name>A0A8H3D4I6_9AGAM</name>
<dbReference type="Proteomes" id="UP000663831">
    <property type="component" value="Unassembled WGS sequence"/>
</dbReference>
<comment type="caution">
    <text evidence="2">The sequence shown here is derived from an EMBL/GenBank/DDBJ whole genome shotgun (WGS) entry which is preliminary data.</text>
</comment>
<protein>
    <submittedName>
        <fullName evidence="2">Uncharacterized protein</fullName>
    </submittedName>
</protein>
<evidence type="ECO:0000313" key="3">
    <source>
        <dbReference type="Proteomes" id="UP000663831"/>
    </source>
</evidence>
<reference evidence="2" key="1">
    <citation type="submission" date="2021-01" db="EMBL/GenBank/DDBJ databases">
        <authorList>
            <person name="Kaushik A."/>
        </authorList>
    </citation>
    <scope>NUCLEOTIDE SEQUENCE</scope>
    <source>
        <strain evidence="2">AG3-1AP</strain>
    </source>
</reference>
<feature type="region of interest" description="Disordered" evidence="1">
    <location>
        <begin position="1"/>
        <end position="20"/>
    </location>
</feature>
<accession>A0A8H3D4I6</accession>
<dbReference type="EMBL" id="CAJMWV010005649">
    <property type="protein sequence ID" value="CAE6514011.1"/>
    <property type="molecule type" value="Genomic_DNA"/>
</dbReference>
<sequence length="20" mass="2413">MAHCPEFPHEFPQQDLQRMA</sequence>
<gene>
    <name evidence="2" type="ORF">RDB_LOCUS134965</name>
</gene>
<evidence type="ECO:0000256" key="1">
    <source>
        <dbReference type="SAM" id="MobiDB-lite"/>
    </source>
</evidence>
<evidence type="ECO:0000313" key="2">
    <source>
        <dbReference type="EMBL" id="CAE6514011.1"/>
    </source>
</evidence>
<proteinExistence type="predicted"/>